<dbReference type="EMBL" id="BAABCY010000066">
    <property type="protein sequence ID" value="GAA3574285.1"/>
    <property type="molecule type" value="Genomic_DNA"/>
</dbReference>
<feature type="transmembrane region" description="Helical" evidence="9">
    <location>
        <begin position="6"/>
        <end position="28"/>
    </location>
</feature>
<sequence>MFLSDGIVQIPFAPIALVGTAVAFIIGFQSNAAYGRIWEARQIWGAIVNSSRTFGMMVQDYVNNDHTRNPLSEEAIHNEVKAITYRHIAWLTALRYAMRESKPWEYVMKERTNKEWAGKIYVPEFHTSFNEAVQPYLSDKEIRYLENKANKQTAILYLQSHHLRELKERGLIWEFSFLELENVIEELFTHQGKSERIKNFPYTRQFASILHYFTWIFIFTLPIAIVGQFHELGIKLSERLHGAEHWFLWLAVPFSVIVMWIFHTMNRIGRVGENPFEGSANDVPISAISRGIEIDLRQNLGEQEVPKPFEIKNNTQM</sequence>
<keyword evidence="7 9" id="KW-0472">Membrane</keyword>
<keyword evidence="3" id="KW-1003">Cell membrane</keyword>
<dbReference type="PANTHER" id="PTHR33281">
    <property type="entry name" value="UPF0187 PROTEIN YNEE"/>
    <property type="match status" value="1"/>
</dbReference>
<comment type="similarity">
    <text evidence="8">Belongs to the anion channel-forming bestrophin (TC 1.A.46) family.</text>
</comment>
<keyword evidence="5 9" id="KW-1133">Transmembrane helix</keyword>
<evidence type="ECO:0000256" key="2">
    <source>
        <dbReference type="ARBA" id="ARBA00022448"/>
    </source>
</evidence>
<evidence type="ECO:0000256" key="5">
    <source>
        <dbReference type="ARBA" id="ARBA00022989"/>
    </source>
</evidence>
<keyword evidence="4 9" id="KW-0812">Transmembrane</keyword>
<proteinExistence type="inferred from homology"/>
<evidence type="ECO:0000256" key="3">
    <source>
        <dbReference type="ARBA" id="ARBA00022475"/>
    </source>
</evidence>
<dbReference type="Pfam" id="PF25539">
    <property type="entry name" value="Bestrophin_2"/>
    <property type="match status" value="1"/>
</dbReference>
<comment type="subcellular location">
    <subcellularLocation>
        <location evidence="1">Cell membrane</location>
        <topology evidence="1">Multi-pass membrane protein</topology>
    </subcellularLocation>
</comment>
<accession>A0ABP6Y2D7</accession>
<dbReference type="PANTHER" id="PTHR33281:SF19">
    <property type="entry name" value="VOLTAGE-DEPENDENT ANION CHANNEL-FORMING PROTEIN YNEE"/>
    <property type="match status" value="1"/>
</dbReference>
<keyword evidence="2" id="KW-0813">Transport</keyword>
<dbReference type="Proteomes" id="UP001500954">
    <property type="component" value="Unassembled WGS sequence"/>
</dbReference>
<evidence type="ECO:0000256" key="4">
    <source>
        <dbReference type="ARBA" id="ARBA00022692"/>
    </source>
</evidence>
<name>A0ABP6Y2D7_9FLAO</name>
<protein>
    <submittedName>
        <fullName evidence="10">Bestrophin family ion channel</fullName>
    </submittedName>
</protein>
<evidence type="ECO:0000313" key="11">
    <source>
        <dbReference type="Proteomes" id="UP001500954"/>
    </source>
</evidence>
<reference evidence="11" key="1">
    <citation type="journal article" date="2019" name="Int. J. Syst. Evol. Microbiol.">
        <title>The Global Catalogue of Microorganisms (GCM) 10K type strain sequencing project: providing services to taxonomists for standard genome sequencing and annotation.</title>
        <authorList>
            <consortium name="The Broad Institute Genomics Platform"/>
            <consortium name="The Broad Institute Genome Sequencing Center for Infectious Disease"/>
            <person name="Wu L."/>
            <person name="Ma J."/>
        </authorList>
    </citation>
    <scope>NUCLEOTIDE SEQUENCE [LARGE SCALE GENOMIC DNA]</scope>
    <source>
        <strain evidence="11">JCM 17111</strain>
    </source>
</reference>
<evidence type="ECO:0000256" key="1">
    <source>
        <dbReference type="ARBA" id="ARBA00004651"/>
    </source>
</evidence>
<feature type="transmembrane region" description="Helical" evidence="9">
    <location>
        <begin position="246"/>
        <end position="262"/>
    </location>
</feature>
<gene>
    <name evidence="10" type="ORF">GCM10022395_24280</name>
</gene>
<dbReference type="RefSeq" id="WP_345006460.1">
    <property type="nucleotide sequence ID" value="NZ_BAABCY010000066.1"/>
</dbReference>
<organism evidence="10 11">
    <name type="scientific">Snuella lapsa</name>
    <dbReference type="NCBI Taxonomy" id="870481"/>
    <lineage>
        <taxon>Bacteria</taxon>
        <taxon>Pseudomonadati</taxon>
        <taxon>Bacteroidota</taxon>
        <taxon>Flavobacteriia</taxon>
        <taxon>Flavobacteriales</taxon>
        <taxon>Flavobacteriaceae</taxon>
        <taxon>Snuella</taxon>
    </lineage>
</organism>
<dbReference type="InterPro" id="IPR044669">
    <property type="entry name" value="YneE/VCCN1/2-like"/>
</dbReference>
<evidence type="ECO:0000256" key="8">
    <source>
        <dbReference type="ARBA" id="ARBA00034708"/>
    </source>
</evidence>
<evidence type="ECO:0000256" key="9">
    <source>
        <dbReference type="SAM" id="Phobius"/>
    </source>
</evidence>
<evidence type="ECO:0000256" key="7">
    <source>
        <dbReference type="ARBA" id="ARBA00023136"/>
    </source>
</evidence>
<feature type="transmembrane region" description="Helical" evidence="9">
    <location>
        <begin position="206"/>
        <end position="226"/>
    </location>
</feature>
<comment type="caution">
    <text evidence="10">The sequence shown here is derived from an EMBL/GenBank/DDBJ whole genome shotgun (WGS) entry which is preliminary data.</text>
</comment>
<evidence type="ECO:0000313" key="10">
    <source>
        <dbReference type="EMBL" id="GAA3574285.1"/>
    </source>
</evidence>
<keyword evidence="11" id="KW-1185">Reference proteome</keyword>
<evidence type="ECO:0000256" key="6">
    <source>
        <dbReference type="ARBA" id="ARBA00023065"/>
    </source>
</evidence>
<keyword evidence="6" id="KW-0406">Ion transport</keyword>